<evidence type="ECO:0000256" key="2">
    <source>
        <dbReference type="PROSITE-ProRule" id="PRU00459"/>
    </source>
</evidence>
<dbReference type="Proteomes" id="UP000708208">
    <property type="component" value="Unassembled WGS sequence"/>
</dbReference>
<keyword evidence="1" id="KW-0677">Repeat</keyword>
<dbReference type="EMBL" id="CAJVCH010571330">
    <property type="protein sequence ID" value="CAG7837217.1"/>
    <property type="molecule type" value="Genomic_DNA"/>
</dbReference>
<dbReference type="PANTHER" id="PTHR12247:SF104">
    <property type="entry name" value="POLYCOMB PROTEIN SFMBT"/>
    <property type="match status" value="1"/>
</dbReference>
<dbReference type="InterPro" id="IPR050548">
    <property type="entry name" value="PcG_chromatin_remod_factors"/>
</dbReference>
<comment type="caution">
    <text evidence="4">The sequence shown here is derived from an EMBL/GenBank/DDBJ whole genome shotgun (WGS) entry which is preliminary data.</text>
</comment>
<evidence type="ECO:0000256" key="1">
    <source>
        <dbReference type="ARBA" id="ARBA00022737"/>
    </source>
</evidence>
<feature type="region of interest" description="Disordered" evidence="3">
    <location>
        <begin position="1"/>
        <end position="25"/>
    </location>
</feature>
<dbReference type="GO" id="GO:0045892">
    <property type="term" value="P:negative regulation of DNA-templated transcription"/>
    <property type="evidence" value="ECO:0007669"/>
    <property type="project" value="TreeGrafter"/>
</dbReference>
<dbReference type="SMART" id="SM00561">
    <property type="entry name" value="MBT"/>
    <property type="match status" value="1"/>
</dbReference>
<organism evidence="4 5">
    <name type="scientific">Allacma fusca</name>
    <dbReference type="NCBI Taxonomy" id="39272"/>
    <lineage>
        <taxon>Eukaryota</taxon>
        <taxon>Metazoa</taxon>
        <taxon>Ecdysozoa</taxon>
        <taxon>Arthropoda</taxon>
        <taxon>Hexapoda</taxon>
        <taxon>Collembola</taxon>
        <taxon>Symphypleona</taxon>
        <taxon>Sminthuridae</taxon>
        <taxon>Allacma</taxon>
    </lineage>
</organism>
<protein>
    <submittedName>
        <fullName evidence="4">Uncharacterized protein</fullName>
    </submittedName>
</protein>
<keyword evidence="5" id="KW-1185">Reference proteome</keyword>
<accession>A0A8J2LV95</accession>
<dbReference type="PANTHER" id="PTHR12247">
    <property type="entry name" value="POLYCOMB GROUP PROTEIN"/>
    <property type="match status" value="1"/>
</dbReference>
<gene>
    <name evidence="4" type="ORF">AFUS01_LOCUS46365</name>
</gene>
<evidence type="ECO:0000256" key="3">
    <source>
        <dbReference type="SAM" id="MobiDB-lite"/>
    </source>
</evidence>
<dbReference type="PROSITE" id="PS51079">
    <property type="entry name" value="MBT"/>
    <property type="match status" value="2"/>
</dbReference>
<dbReference type="Pfam" id="PF02820">
    <property type="entry name" value="MBT"/>
    <property type="match status" value="4"/>
</dbReference>
<evidence type="ECO:0000313" key="5">
    <source>
        <dbReference type="Proteomes" id="UP000708208"/>
    </source>
</evidence>
<reference evidence="4" key="1">
    <citation type="submission" date="2021-06" db="EMBL/GenBank/DDBJ databases">
        <authorList>
            <person name="Hodson N. C."/>
            <person name="Mongue J. A."/>
            <person name="Jaron S. K."/>
        </authorList>
    </citation>
    <scope>NUCLEOTIDE SEQUENCE</scope>
</reference>
<dbReference type="OrthoDB" id="5917609at2759"/>
<sequence>MSSSGASLFKNKRERTAHLSKGSIAPIAKKPPWTDSCVKKIKRTSDILSKQPSNVVAFGDVHNDGRLSSAASCEGNPVEEFGDSDSSHIKLKLNVGETKFYKLKPRRKPDELNEELIFTRNLRKSVKFNEELKRQSQATKRAKKDKMKDPCFGSISNPKKTEWSFDTPAPEELLKIHRRNFNLDEERLENEGPTLYRRPNGIIMDWDYFLTSDPRNLATVPPVTCFKWAPFADIWSEIAIPGLCIELRNPFLSGDKDGYWIGTIVHFAGYRAVVKFESFGSNLSNPHVAWISYCSDVPKPLGWCKKNNKELNPGPIIQGIEENFLRKLVDEFSSRPTISTVHCMMLLKKIQQLQEHWKMSVPVEAMDVHSLHHNRLARITAIVGDRVHISFYTTEEDEDDYSAGYWFHYQSESLHSLFWSQSVGMVLNGVSKNTATSDFKLPKEVFCTWPSDQMIVKEGMLLETRHPYLTNAIVGAVVVKILNNGYIELQTREADTFSRLHFVYHVTSPYILPWGFGQKHGIKVDFEDDNAEDEIEEHVREYVDFSALPPKLPHKFLVGDKLEAFELITPSFIGPTTIQKIAGHLLLLHFDGWNGNPCNFQWVDAHSTEIYPIGYSQMLGLKWQSSI</sequence>
<dbReference type="GO" id="GO:0005634">
    <property type="term" value="C:nucleus"/>
    <property type="evidence" value="ECO:0007669"/>
    <property type="project" value="InterPro"/>
</dbReference>
<dbReference type="GO" id="GO:0003682">
    <property type="term" value="F:chromatin binding"/>
    <property type="evidence" value="ECO:0007669"/>
    <property type="project" value="TreeGrafter"/>
</dbReference>
<evidence type="ECO:0000313" key="4">
    <source>
        <dbReference type="EMBL" id="CAG7837217.1"/>
    </source>
</evidence>
<dbReference type="AlphaFoldDB" id="A0A8J2LV95"/>
<dbReference type="GO" id="GO:0042393">
    <property type="term" value="F:histone binding"/>
    <property type="evidence" value="ECO:0007669"/>
    <property type="project" value="TreeGrafter"/>
</dbReference>
<name>A0A8J2LV95_9HEXA</name>
<proteinExistence type="predicted"/>
<feature type="repeat" description="MBT" evidence="2">
    <location>
        <begin position="204"/>
        <end position="314"/>
    </location>
</feature>
<dbReference type="InterPro" id="IPR004092">
    <property type="entry name" value="Mbt"/>
</dbReference>
<feature type="repeat" description="MBT" evidence="2">
    <location>
        <begin position="524"/>
        <end position="626"/>
    </location>
</feature>